<evidence type="ECO:0000313" key="7">
    <source>
        <dbReference type="Proteomes" id="UP000295788"/>
    </source>
</evidence>
<dbReference type="Gene3D" id="3.40.50.720">
    <property type="entry name" value="NAD(P)-binding Rossmann-like Domain"/>
    <property type="match status" value="2"/>
</dbReference>
<dbReference type="InterPro" id="IPR006139">
    <property type="entry name" value="D-isomer_2_OHA_DH_cat_dom"/>
</dbReference>
<dbReference type="AlphaFoldDB" id="A0A4R3KI06"/>
<dbReference type="GO" id="GO:0051287">
    <property type="term" value="F:NAD binding"/>
    <property type="evidence" value="ECO:0007669"/>
    <property type="project" value="InterPro"/>
</dbReference>
<dbReference type="RefSeq" id="WP_132768041.1">
    <property type="nucleotide sequence ID" value="NZ_SMAB01000006.1"/>
</dbReference>
<evidence type="ECO:0000256" key="3">
    <source>
        <dbReference type="RuleBase" id="RU003719"/>
    </source>
</evidence>
<evidence type="ECO:0000313" key="6">
    <source>
        <dbReference type="EMBL" id="TCS83117.1"/>
    </source>
</evidence>
<dbReference type="Pfam" id="PF00389">
    <property type="entry name" value="2-Hacid_dh"/>
    <property type="match status" value="1"/>
</dbReference>
<sequence length="332" mass="37548">MEKAKIYITRKIPEEAIRFLQKDFEVKVWEEDRPVPREILLKEVRNVDGLYVMLTEKIDQELLDYASNLKAVSIMAVGYDNIDVSRLTEKGISLTYTPGVLSDTTADLTFALLMATARRITEANRYLLEGKWESWGPMLMAGQDIYGATIGIIGMGRIGEALAKRTTGFDMKILYHNRNRRPEIEERLGAEYRSLDDLLRESDFVVLLTPLTPETRNLIGERELGFMKPTSILINASRGATVDEDALYQALVNKKIWAAGLDVFHHEPVPKDHPLLQLENVVALPHIGSASIVTRKKMAIMAAEGLRDALLGNRPKHMVNSEVWKDNVKFDI</sequence>
<dbReference type="InterPro" id="IPR050223">
    <property type="entry name" value="D-isomer_2-hydroxyacid_DH"/>
</dbReference>
<dbReference type="CDD" id="cd05301">
    <property type="entry name" value="GDH"/>
    <property type="match status" value="1"/>
</dbReference>
<dbReference type="EMBL" id="SMAB01000006">
    <property type="protein sequence ID" value="TCS83117.1"/>
    <property type="molecule type" value="Genomic_DNA"/>
</dbReference>
<proteinExistence type="inferred from homology"/>
<dbReference type="PROSITE" id="PS00065">
    <property type="entry name" value="D_2_HYDROXYACID_DH_1"/>
    <property type="match status" value="1"/>
</dbReference>
<keyword evidence="7" id="KW-1185">Reference proteome</keyword>
<organism evidence="6 7">
    <name type="scientific">Tepidibacillus fermentans</name>
    <dbReference type="NCBI Taxonomy" id="1281767"/>
    <lineage>
        <taxon>Bacteria</taxon>
        <taxon>Bacillati</taxon>
        <taxon>Bacillota</taxon>
        <taxon>Bacilli</taxon>
        <taxon>Bacillales</taxon>
        <taxon>Bacillaceae</taxon>
        <taxon>Tepidibacillus</taxon>
    </lineage>
</organism>
<dbReference type="InterPro" id="IPR029752">
    <property type="entry name" value="D-isomer_DH_CS1"/>
</dbReference>
<comment type="caution">
    <text evidence="6">The sequence shown here is derived from an EMBL/GenBank/DDBJ whole genome shotgun (WGS) entry which is preliminary data.</text>
</comment>
<dbReference type="GO" id="GO:0016618">
    <property type="term" value="F:hydroxypyruvate reductase [NAD(P)H] activity"/>
    <property type="evidence" value="ECO:0007669"/>
    <property type="project" value="TreeGrafter"/>
</dbReference>
<dbReference type="Proteomes" id="UP000295788">
    <property type="component" value="Unassembled WGS sequence"/>
</dbReference>
<evidence type="ECO:0000256" key="2">
    <source>
        <dbReference type="ARBA" id="ARBA00023002"/>
    </source>
</evidence>
<dbReference type="SUPFAM" id="SSF51735">
    <property type="entry name" value="NAD(P)-binding Rossmann-fold domains"/>
    <property type="match status" value="1"/>
</dbReference>
<dbReference type="Pfam" id="PF02826">
    <property type="entry name" value="2-Hacid_dh_C"/>
    <property type="match status" value="1"/>
</dbReference>
<dbReference type="InterPro" id="IPR006140">
    <property type="entry name" value="D-isomer_DH_NAD-bd"/>
</dbReference>
<reference evidence="6 7" key="1">
    <citation type="submission" date="2019-03" db="EMBL/GenBank/DDBJ databases">
        <title>Genomic Encyclopedia of Type Strains, Phase IV (KMG-IV): sequencing the most valuable type-strain genomes for metagenomic binning, comparative biology and taxonomic classification.</title>
        <authorList>
            <person name="Goeker M."/>
        </authorList>
    </citation>
    <scope>NUCLEOTIDE SEQUENCE [LARGE SCALE GENOMIC DNA]</scope>
    <source>
        <strain evidence="6 7">DSM 23802</strain>
    </source>
</reference>
<evidence type="ECO:0000259" key="5">
    <source>
        <dbReference type="Pfam" id="PF02826"/>
    </source>
</evidence>
<dbReference type="PANTHER" id="PTHR10996">
    <property type="entry name" value="2-HYDROXYACID DEHYDROGENASE-RELATED"/>
    <property type="match status" value="1"/>
</dbReference>
<dbReference type="SUPFAM" id="SSF52283">
    <property type="entry name" value="Formate/glycerate dehydrogenase catalytic domain-like"/>
    <property type="match status" value="1"/>
</dbReference>
<feature type="domain" description="D-isomer specific 2-hydroxyacid dehydrogenase NAD-binding" evidence="5">
    <location>
        <begin position="110"/>
        <end position="288"/>
    </location>
</feature>
<keyword evidence="2 3" id="KW-0560">Oxidoreductase</keyword>
<accession>A0A4R3KI06</accession>
<dbReference type="InterPro" id="IPR036291">
    <property type="entry name" value="NAD(P)-bd_dom_sf"/>
</dbReference>
<comment type="similarity">
    <text evidence="1 3">Belongs to the D-isomer specific 2-hydroxyacid dehydrogenase family.</text>
</comment>
<gene>
    <name evidence="6" type="ORF">EDD72_10643</name>
</gene>
<evidence type="ECO:0000259" key="4">
    <source>
        <dbReference type="Pfam" id="PF00389"/>
    </source>
</evidence>
<name>A0A4R3KI06_9BACI</name>
<dbReference type="FunFam" id="3.40.50.720:FF:000462">
    <property type="entry name" value="Glyoxylate reductase (NADP+)"/>
    <property type="match status" value="1"/>
</dbReference>
<dbReference type="GO" id="GO:0005829">
    <property type="term" value="C:cytosol"/>
    <property type="evidence" value="ECO:0007669"/>
    <property type="project" value="TreeGrafter"/>
</dbReference>
<evidence type="ECO:0000256" key="1">
    <source>
        <dbReference type="ARBA" id="ARBA00005854"/>
    </source>
</evidence>
<dbReference type="OrthoDB" id="9805416at2"/>
<feature type="domain" description="D-isomer specific 2-hydroxyacid dehydrogenase catalytic" evidence="4">
    <location>
        <begin position="6"/>
        <end position="320"/>
    </location>
</feature>
<dbReference type="PANTHER" id="PTHR10996:SF283">
    <property type="entry name" value="GLYOXYLATE_HYDROXYPYRUVATE REDUCTASE B"/>
    <property type="match status" value="1"/>
</dbReference>
<protein>
    <submittedName>
        <fullName evidence="6">Glyoxylate reductase</fullName>
    </submittedName>
</protein>
<dbReference type="GO" id="GO:0030267">
    <property type="term" value="F:glyoxylate reductase (NADPH) activity"/>
    <property type="evidence" value="ECO:0007669"/>
    <property type="project" value="TreeGrafter"/>
</dbReference>